<dbReference type="Pfam" id="PF00149">
    <property type="entry name" value="Metallophos"/>
    <property type="match status" value="1"/>
</dbReference>
<dbReference type="AlphaFoldDB" id="A0AAN8WMZ4"/>
<feature type="domain" description="Calcineurin-like phosphoesterase" evidence="3">
    <location>
        <begin position="37"/>
        <end position="115"/>
    </location>
</feature>
<accession>A0AAN8WMZ4</accession>
<evidence type="ECO:0000313" key="4">
    <source>
        <dbReference type="EMBL" id="KAK7069072.1"/>
    </source>
</evidence>
<organism evidence="4 5">
    <name type="scientific">Halocaridina rubra</name>
    <name type="common">Hawaiian red shrimp</name>
    <dbReference type="NCBI Taxonomy" id="373956"/>
    <lineage>
        <taxon>Eukaryota</taxon>
        <taxon>Metazoa</taxon>
        <taxon>Ecdysozoa</taxon>
        <taxon>Arthropoda</taxon>
        <taxon>Crustacea</taxon>
        <taxon>Multicrustacea</taxon>
        <taxon>Malacostraca</taxon>
        <taxon>Eumalacostraca</taxon>
        <taxon>Eucarida</taxon>
        <taxon>Decapoda</taxon>
        <taxon>Pleocyemata</taxon>
        <taxon>Caridea</taxon>
        <taxon>Atyoidea</taxon>
        <taxon>Atyidae</taxon>
        <taxon>Halocaridina</taxon>
    </lineage>
</organism>
<name>A0AAN8WMZ4_HALRR</name>
<sequence length="134" mass="15422">MCWENSRLSASKVSKPGRFGDYLCDAPLDLIRSAVNAMKDFQPNPDFIMWTGDDTAHVDDKYFSTDTVFSIIADITEVLNNSFPNTMFMPVMGNHDYYKKSQLPPGESELQSRVADLWEQWLLDYPGAYEEFHH</sequence>
<dbReference type="Gene3D" id="3.60.21.10">
    <property type="match status" value="1"/>
</dbReference>
<evidence type="ECO:0000256" key="1">
    <source>
        <dbReference type="ARBA" id="ARBA00022801"/>
    </source>
</evidence>
<dbReference type="PANTHER" id="PTHR10340:SF57">
    <property type="entry name" value="METALLOPHOS DOMAIN-CONTAINING PROTEIN"/>
    <property type="match status" value="1"/>
</dbReference>
<evidence type="ECO:0000259" key="3">
    <source>
        <dbReference type="Pfam" id="PF00149"/>
    </source>
</evidence>
<evidence type="ECO:0000256" key="2">
    <source>
        <dbReference type="ARBA" id="ARBA00023180"/>
    </source>
</evidence>
<gene>
    <name evidence="4" type="ORF">SK128_011184</name>
</gene>
<dbReference type="GO" id="GO:0008081">
    <property type="term" value="F:phosphoric diester hydrolase activity"/>
    <property type="evidence" value="ECO:0007669"/>
    <property type="project" value="TreeGrafter"/>
</dbReference>
<dbReference type="InterPro" id="IPR029052">
    <property type="entry name" value="Metallo-depent_PP-like"/>
</dbReference>
<dbReference type="PANTHER" id="PTHR10340">
    <property type="entry name" value="SPHINGOMYELIN PHOSPHODIESTERASE"/>
    <property type="match status" value="1"/>
</dbReference>
<feature type="non-terminal residue" evidence="4">
    <location>
        <position position="134"/>
    </location>
</feature>
<comment type="caution">
    <text evidence="4">The sequence shown here is derived from an EMBL/GenBank/DDBJ whole genome shotgun (WGS) entry which is preliminary data.</text>
</comment>
<proteinExistence type="predicted"/>
<evidence type="ECO:0000313" key="5">
    <source>
        <dbReference type="Proteomes" id="UP001381693"/>
    </source>
</evidence>
<protein>
    <recommendedName>
        <fullName evidence="3">Calcineurin-like phosphoesterase domain-containing protein</fullName>
    </recommendedName>
</protein>
<dbReference type="GO" id="GO:0005615">
    <property type="term" value="C:extracellular space"/>
    <property type="evidence" value="ECO:0007669"/>
    <property type="project" value="TreeGrafter"/>
</dbReference>
<keyword evidence="2" id="KW-0325">Glycoprotein</keyword>
<dbReference type="EMBL" id="JAXCGZ010017035">
    <property type="protein sequence ID" value="KAK7069072.1"/>
    <property type="molecule type" value="Genomic_DNA"/>
</dbReference>
<keyword evidence="1" id="KW-0378">Hydrolase</keyword>
<keyword evidence="5" id="KW-1185">Reference proteome</keyword>
<dbReference type="SUPFAM" id="SSF56300">
    <property type="entry name" value="Metallo-dependent phosphatases"/>
    <property type="match status" value="1"/>
</dbReference>
<dbReference type="InterPro" id="IPR004843">
    <property type="entry name" value="Calcineurin-like_PHP"/>
</dbReference>
<reference evidence="4 5" key="1">
    <citation type="submission" date="2023-11" db="EMBL/GenBank/DDBJ databases">
        <title>Halocaridina rubra genome assembly.</title>
        <authorList>
            <person name="Smith C."/>
        </authorList>
    </citation>
    <scope>NUCLEOTIDE SEQUENCE [LARGE SCALE GENOMIC DNA]</scope>
    <source>
        <strain evidence="4">EP-1</strain>
        <tissue evidence="4">Whole</tissue>
    </source>
</reference>
<dbReference type="Proteomes" id="UP001381693">
    <property type="component" value="Unassembled WGS sequence"/>
</dbReference>